<evidence type="ECO:0000256" key="1">
    <source>
        <dbReference type="SAM" id="Coils"/>
    </source>
</evidence>
<protein>
    <recommendedName>
        <fullName evidence="5">Competence protein A</fullName>
    </recommendedName>
</protein>
<feature type="region of interest" description="Disordered" evidence="2">
    <location>
        <begin position="139"/>
        <end position="165"/>
    </location>
</feature>
<dbReference type="Proteomes" id="UP000318538">
    <property type="component" value="Chromosome"/>
</dbReference>
<feature type="region of interest" description="Disordered" evidence="2">
    <location>
        <begin position="547"/>
        <end position="595"/>
    </location>
</feature>
<reference evidence="3 4" key="1">
    <citation type="submission" date="2019-02" db="EMBL/GenBank/DDBJ databases">
        <title>Deep-cultivation of Planctomycetes and their phenomic and genomic characterization uncovers novel biology.</title>
        <authorList>
            <person name="Wiegand S."/>
            <person name="Jogler M."/>
            <person name="Boedeker C."/>
            <person name="Pinto D."/>
            <person name="Vollmers J."/>
            <person name="Rivas-Marin E."/>
            <person name="Kohn T."/>
            <person name="Peeters S.H."/>
            <person name="Heuer A."/>
            <person name="Rast P."/>
            <person name="Oberbeckmann S."/>
            <person name="Bunk B."/>
            <person name="Jeske O."/>
            <person name="Meyerdierks A."/>
            <person name="Storesund J.E."/>
            <person name="Kallscheuer N."/>
            <person name="Luecker S."/>
            <person name="Lage O.M."/>
            <person name="Pohl T."/>
            <person name="Merkel B.J."/>
            <person name="Hornburger P."/>
            <person name="Mueller R.-W."/>
            <person name="Bruemmer F."/>
            <person name="Labrenz M."/>
            <person name="Spormann A.M."/>
            <person name="Op den Camp H."/>
            <person name="Overmann J."/>
            <person name="Amann R."/>
            <person name="Jetten M.S.M."/>
            <person name="Mascher T."/>
            <person name="Medema M.H."/>
            <person name="Devos D.P."/>
            <person name="Kaster A.-K."/>
            <person name="Ovreas L."/>
            <person name="Rohde M."/>
            <person name="Galperin M.Y."/>
            <person name="Jogler C."/>
        </authorList>
    </citation>
    <scope>NUCLEOTIDE SEQUENCE [LARGE SCALE GENOMIC DNA]</scope>
    <source>
        <strain evidence="3 4">K22_7</strain>
    </source>
</reference>
<dbReference type="SUPFAM" id="SSF53067">
    <property type="entry name" value="Actin-like ATPase domain"/>
    <property type="match status" value="1"/>
</dbReference>
<dbReference type="EMBL" id="CP036525">
    <property type="protein sequence ID" value="QDT05521.1"/>
    <property type="molecule type" value="Genomic_DNA"/>
</dbReference>
<evidence type="ECO:0000256" key="2">
    <source>
        <dbReference type="SAM" id="MobiDB-lite"/>
    </source>
</evidence>
<evidence type="ECO:0000313" key="4">
    <source>
        <dbReference type="Proteomes" id="UP000318538"/>
    </source>
</evidence>
<feature type="compositionally biased region" description="Low complexity" evidence="2">
    <location>
        <begin position="568"/>
        <end position="578"/>
    </location>
</feature>
<sequence>MPVPTFLNRLPFLHSLNAPSKRGPIVVASWDQVNVYFLVVKERKEGLVAVAWGTLDREAERPALSVLHQHLTAEKIAASRLILLLPRTDLEMTTVEIPPADASEVAALIRAEVEQLIGDGDHELVVDYRLLDGATPPIVTNAAASSGDTGQDSEADPTPEGEAKRSQTAAAFSLEQSEFTAWTDSVSQTGLQLTAFTSRQTAPLYQLRQQRVFRSSLSVLIVVYEGEVELSFFRGSRLASLRTFRAGSHEVAALTDQIQVEVQRSVSLMDFVSPGEMPEMLVLVRRPRDSASDGTTESVGNDAVQENFADHSLTLCESLNARPVILTMPVDAGSDLGSGLANVASPDPVLTAAATVFQEHHLAVDLVHPKVPPVPPNPLRRWAAIAALALGCLAIGSYLLLSDVDSLKTQVSEKRQELEEAERVAAKLQEKADETRMVQQWLGDQVDWLRELQRLSSRFPEGQLANVRRLSAAADGSTGVIDLSVQVNDPSQVAELENALREAKFSITSKRVSEQTNNEEYPWQFEARIAFPIAPIDERDEEVFVQSAVLATPDNTDPPDSSDPPEPATMAEPTATSAQSDPADDSKLTLSGVSL</sequence>
<evidence type="ECO:0000313" key="3">
    <source>
        <dbReference type="EMBL" id="QDT05521.1"/>
    </source>
</evidence>
<keyword evidence="4" id="KW-1185">Reference proteome</keyword>
<dbReference type="InterPro" id="IPR043129">
    <property type="entry name" value="ATPase_NBD"/>
</dbReference>
<dbReference type="AlphaFoldDB" id="A0A517NEG2"/>
<keyword evidence="1" id="KW-0175">Coiled coil</keyword>
<name>A0A517NEG2_9BACT</name>
<gene>
    <name evidence="3" type="ORF">K227x_39210</name>
</gene>
<dbReference type="KEGG" id="rlc:K227x_39210"/>
<evidence type="ECO:0008006" key="5">
    <source>
        <dbReference type="Google" id="ProtNLM"/>
    </source>
</evidence>
<proteinExistence type="predicted"/>
<organism evidence="3 4">
    <name type="scientific">Rubripirellula lacrimiformis</name>
    <dbReference type="NCBI Taxonomy" id="1930273"/>
    <lineage>
        <taxon>Bacteria</taxon>
        <taxon>Pseudomonadati</taxon>
        <taxon>Planctomycetota</taxon>
        <taxon>Planctomycetia</taxon>
        <taxon>Pirellulales</taxon>
        <taxon>Pirellulaceae</taxon>
        <taxon>Rubripirellula</taxon>
    </lineage>
</organism>
<dbReference type="OrthoDB" id="234160at2"/>
<accession>A0A517NEG2</accession>
<feature type="coiled-coil region" evidence="1">
    <location>
        <begin position="404"/>
        <end position="438"/>
    </location>
</feature>